<dbReference type="EMBL" id="GBRH01230870">
    <property type="protein sequence ID" value="JAD67025.1"/>
    <property type="molecule type" value="Transcribed_RNA"/>
</dbReference>
<evidence type="ECO:0000313" key="1">
    <source>
        <dbReference type="EMBL" id="JAD67025.1"/>
    </source>
</evidence>
<proteinExistence type="predicted"/>
<sequence>MFQDLWRCRNQQLTHIPQTDKLHKKRRFCDDLPDISNYAYQGL</sequence>
<accession>A0A0A9C0T7</accession>
<name>A0A0A9C0T7_ARUDO</name>
<organism evidence="1">
    <name type="scientific">Arundo donax</name>
    <name type="common">Giant reed</name>
    <name type="synonym">Donax arundinaceus</name>
    <dbReference type="NCBI Taxonomy" id="35708"/>
    <lineage>
        <taxon>Eukaryota</taxon>
        <taxon>Viridiplantae</taxon>
        <taxon>Streptophyta</taxon>
        <taxon>Embryophyta</taxon>
        <taxon>Tracheophyta</taxon>
        <taxon>Spermatophyta</taxon>
        <taxon>Magnoliopsida</taxon>
        <taxon>Liliopsida</taxon>
        <taxon>Poales</taxon>
        <taxon>Poaceae</taxon>
        <taxon>PACMAD clade</taxon>
        <taxon>Arundinoideae</taxon>
        <taxon>Arundineae</taxon>
        <taxon>Arundo</taxon>
    </lineage>
</organism>
<dbReference type="AlphaFoldDB" id="A0A0A9C0T7"/>
<protein>
    <submittedName>
        <fullName evidence="1">Uncharacterized protein</fullName>
    </submittedName>
</protein>
<reference evidence="1" key="1">
    <citation type="submission" date="2014-09" db="EMBL/GenBank/DDBJ databases">
        <authorList>
            <person name="Magalhaes I.L.F."/>
            <person name="Oliveira U."/>
            <person name="Santos F.R."/>
            <person name="Vidigal T.H.D.A."/>
            <person name="Brescovit A.D."/>
            <person name="Santos A.J."/>
        </authorList>
    </citation>
    <scope>NUCLEOTIDE SEQUENCE</scope>
    <source>
        <tissue evidence="1">Shoot tissue taken approximately 20 cm above the soil surface</tissue>
    </source>
</reference>
<reference evidence="1" key="2">
    <citation type="journal article" date="2015" name="Data Brief">
        <title>Shoot transcriptome of the giant reed, Arundo donax.</title>
        <authorList>
            <person name="Barrero R.A."/>
            <person name="Guerrero F.D."/>
            <person name="Moolhuijzen P."/>
            <person name="Goolsby J.A."/>
            <person name="Tidwell J."/>
            <person name="Bellgard S.E."/>
            <person name="Bellgard M.I."/>
        </authorList>
    </citation>
    <scope>NUCLEOTIDE SEQUENCE</scope>
    <source>
        <tissue evidence="1">Shoot tissue taken approximately 20 cm above the soil surface</tissue>
    </source>
</reference>